<evidence type="ECO:0000256" key="9">
    <source>
        <dbReference type="ARBA" id="ARBA00022764"/>
    </source>
</evidence>
<dbReference type="EC" id="3.4.21.107" evidence="4"/>
<organism evidence="15 16">
    <name type="scientific">Candidatus Desulfatibia vada</name>
    <dbReference type="NCBI Taxonomy" id="2841696"/>
    <lineage>
        <taxon>Bacteria</taxon>
        <taxon>Pseudomonadati</taxon>
        <taxon>Thermodesulfobacteriota</taxon>
        <taxon>Desulfobacteria</taxon>
        <taxon>Desulfobacterales</taxon>
        <taxon>Desulfobacterales incertae sedis</taxon>
        <taxon>Candidatus Desulfatibia</taxon>
    </lineage>
</organism>
<evidence type="ECO:0000313" key="16">
    <source>
        <dbReference type="Proteomes" id="UP000605201"/>
    </source>
</evidence>
<dbReference type="GO" id="GO:0004252">
    <property type="term" value="F:serine-type endopeptidase activity"/>
    <property type="evidence" value="ECO:0007669"/>
    <property type="project" value="InterPro"/>
</dbReference>
<evidence type="ECO:0000256" key="4">
    <source>
        <dbReference type="ARBA" id="ARBA00013035"/>
    </source>
</evidence>
<dbReference type="Pfam" id="PF13365">
    <property type="entry name" value="Trypsin_2"/>
    <property type="match status" value="1"/>
</dbReference>
<evidence type="ECO:0000256" key="10">
    <source>
        <dbReference type="ARBA" id="ARBA00022801"/>
    </source>
</evidence>
<comment type="subcellular location">
    <subcellularLocation>
        <location evidence="2">Periplasm</location>
    </subcellularLocation>
</comment>
<name>A0A8J6P2A6_9BACT</name>
<sequence length="276" mass="29141">MVAWWVIAVLAAAVAPEAFSAPGPATPPGSFAQLVKIASPAVVNISTVKTVKGRQQAPAPFGPDDPFRDFFERFFGGQIPKDYKQKSLGTGLIISPDGFILTNNHVVEQSDEIKVKTADDKEYFAEIIGRDPMTDLALIRIKAAGPLTPLVLGDSDRVEVGDWVVAIGNPFGLGNTVTAGIVSAKYRRIGGGSYENFIQTDTPINPGNSGGPLLNTSGEVIGINTAIFSQSGGSVGIGFAIPVNIAKDLLPQLKKGKIVRGWIGVMMQKITPALKD</sequence>
<protein>
    <recommendedName>
        <fullName evidence="5">Probable periplasmic serine endoprotease DegP-like</fullName>
        <ecNumber evidence="4">3.4.21.107</ecNumber>
    </recommendedName>
    <alternativeName>
        <fullName evidence="13">Protease Do</fullName>
    </alternativeName>
</protein>
<dbReference type="InterPro" id="IPR009003">
    <property type="entry name" value="Peptidase_S1_PA"/>
</dbReference>
<keyword evidence="12" id="KW-0346">Stress response</keyword>
<evidence type="ECO:0000256" key="5">
    <source>
        <dbReference type="ARBA" id="ARBA00013958"/>
    </source>
</evidence>
<feature type="signal peptide" evidence="14">
    <location>
        <begin position="1"/>
        <end position="20"/>
    </location>
</feature>
<dbReference type="SUPFAM" id="SSF50494">
    <property type="entry name" value="Trypsin-like serine proteases"/>
    <property type="match status" value="1"/>
</dbReference>
<feature type="chain" id="PRO_5035282036" description="Probable periplasmic serine endoprotease DegP-like" evidence="14">
    <location>
        <begin position="21"/>
        <end position="276"/>
    </location>
</feature>
<evidence type="ECO:0000256" key="6">
    <source>
        <dbReference type="ARBA" id="ARBA00022670"/>
    </source>
</evidence>
<evidence type="ECO:0000256" key="8">
    <source>
        <dbReference type="ARBA" id="ARBA00022737"/>
    </source>
</evidence>
<dbReference type="PANTHER" id="PTHR22939">
    <property type="entry name" value="SERINE PROTEASE FAMILY S1C HTRA-RELATED"/>
    <property type="match status" value="1"/>
</dbReference>
<dbReference type="PRINTS" id="PR00834">
    <property type="entry name" value="PROTEASES2C"/>
</dbReference>
<accession>A0A8J6P2A6</accession>
<dbReference type="AlphaFoldDB" id="A0A8J6P2A6"/>
<dbReference type="Proteomes" id="UP000605201">
    <property type="component" value="Unassembled WGS sequence"/>
</dbReference>
<keyword evidence="9" id="KW-0574">Periplasm</keyword>
<dbReference type="Gene3D" id="2.40.10.120">
    <property type="match status" value="1"/>
</dbReference>
<dbReference type="InterPro" id="IPR001940">
    <property type="entry name" value="Peptidase_S1C"/>
</dbReference>
<evidence type="ECO:0000256" key="12">
    <source>
        <dbReference type="ARBA" id="ARBA00023016"/>
    </source>
</evidence>
<dbReference type="GO" id="GO:0042597">
    <property type="term" value="C:periplasmic space"/>
    <property type="evidence" value="ECO:0007669"/>
    <property type="project" value="UniProtKB-SubCell"/>
</dbReference>
<evidence type="ECO:0000313" key="15">
    <source>
        <dbReference type="EMBL" id="MBC8431897.1"/>
    </source>
</evidence>
<keyword evidence="10" id="KW-0378">Hydrolase</keyword>
<dbReference type="EMBL" id="JACNIG010000190">
    <property type="protein sequence ID" value="MBC8431897.1"/>
    <property type="molecule type" value="Genomic_DNA"/>
</dbReference>
<dbReference type="FunFam" id="2.40.10.120:FF:000007">
    <property type="entry name" value="Periplasmic serine endoprotease DegP-like"/>
    <property type="match status" value="1"/>
</dbReference>
<dbReference type="GO" id="GO:0006508">
    <property type="term" value="P:proteolysis"/>
    <property type="evidence" value="ECO:0007669"/>
    <property type="project" value="UniProtKB-KW"/>
</dbReference>
<evidence type="ECO:0000256" key="7">
    <source>
        <dbReference type="ARBA" id="ARBA00022729"/>
    </source>
</evidence>
<evidence type="ECO:0000256" key="14">
    <source>
        <dbReference type="SAM" id="SignalP"/>
    </source>
</evidence>
<feature type="non-terminal residue" evidence="15">
    <location>
        <position position="276"/>
    </location>
</feature>
<proteinExistence type="inferred from homology"/>
<dbReference type="PANTHER" id="PTHR22939:SF130">
    <property type="entry name" value="PERIPLASMIC SERINE ENDOPROTEASE DEGP-LIKE-RELATED"/>
    <property type="match status" value="1"/>
</dbReference>
<evidence type="ECO:0000256" key="2">
    <source>
        <dbReference type="ARBA" id="ARBA00004418"/>
    </source>
</evidence>
<reference evidence="15 16" key="1">
    <citation type="submission" date="2020-08" db="EMBL/GenBank/DDBJ databases">
        <title>Bridging the membrane lipid divide: bacteria of the FCB group superphylum have the potential to synthesize archaeal ether lipids.</title>
        <authorList>
            <person name="Villanueva L."/>
            <person name="Von Meijenfeldt F.A.B."/>
            <person name="Westbye A.B."/>
            <person name="Yadav S."/>
            <person name="Hopmans E.C."/>
            <person name="Dutilh B.E."/>
            <person name="Sinninghe Damste J.S."/>
        </authorList>
    </citation>
    <scope>NUCLEOTIDE SEQUENCE [LARGE SCALE GENOMIC DNA]</scope>
    <source>
        <strain evidence="15">NIOZ-UU17</strain>
    </source>
</reference>
<evidence type="ECO:0000256" key="1">
    <source>
        <dbReference type="ARBA" id="ARBA00001772"/>
    </source>
</evidence>
<comment type="caution">
    <text evidence="15">The sequence shown here is derived from an EMBL/GenBank/DDBJ whole genome shotgun (WGS) entry which is preliminary data.</text>
</comment>
<keyword evidence="7 14" id="KW-0732">Signal</keyword>
<evidence type="ECO:0000256" key="11">
    <source>
        <dbReference type="ARBA" id="ARBA00022825"/>
    </source>
</evidence>
<evidence type="ECO:0000256" key="3">
    <source>
        <dbReference type="ARBA" id="ARBA00010541"/>
    </source>
</evidence>
<comment type="similarity">
    <text evidence="3">Belongs to the peptidase S1C family.</text>
</comment>
<keyword evidence="8" id="KW-0677">Repeat</keyword>
<comment type="catalytic activity">
    <reaction evidence="1">
        <text>Acts on substrates that are at least partially unfolded. The cleavage site P1 residue is normally between a pair of hydrophobic residues, such as Val-|-Val.</text>
        <dbReference type="EC" id="3.4.21.107"/>
    </reaction>
</comment>
<evidence type="ECO:0000256" key="13">
    <source>
        <dbReference type="ARBA" id="ARBA00032850"/>
    </source>
</evidence>
<keyword evidence="11" id="KW-0720">Serine protease</keyword>
<keyword evidence="6" id="KW-0645">Protease</keyword>
<gene>
    <name evidence="15" type="ORF">H8D96_08245</name>
</gene>